<dbReference type="SMART" id="SM00342">
    <property type="entry name" value="HTH_ARAC"/>
    <property type="match status" value="1"/>
</dbReference>
<dbReference type="Pfam" id="PF12833">
    <property type="entry name" value="HTH_18"/>
    <property type="match status" value="1"/>
</dbReference>
<reference evidence="7" key="1">
    <citation type="submission" date="2016-07" db="EMBL/GenBank/DDBJ databases">
        <title>Sequence Frankia sp. strain CcI1.17.</title>
        <authorList>
            <person name="Ghodhbane-Gtari F."/>
            <person name="Swanson E."/>
            <person name="Gueddou A."/>
            <person name="Morris K."/>
            <person name="Hezbri K."/>
            <person name="Ktari A."/>
            <person name="Nouioui I."/>
            <person name="Abebe-Akele F."/>
            <person name="Simpson S."/>
            <person name="Thomas K."/>
            <person name="Gtari M."/>
            <person name="Tisa L.S."/>
            <person name="Hurst S."/>
        </authorList>
    </citation>
    <scope>NUCLEOTIDE SEQUENCE [LARGE SCALE GENOMIC DNA]</scope>
    <source>
        <strain evidence="7">Cc1.17</strain>
    </source>
</reference>
<dbReference type="GO" id="GO:0043565">
    <property type="term" value="F:sequence-specific DNA binding"/>
    <property type="evidence" value="ECO:0007669"/>
    <property type="project" value="InterPro"/>
</dbReference>
<comment type="caution">
    <text evidence="6">The sequence shown here is derived from an EMBL/GenBank/DDBJ whole genome shotgun (WGS) entry which is preliminary data.</text>
</comment>
<dbReference type="EMBL" id="MBLM01000126">
    <property type="protein sequence ID" value="OHV34686.1"/>
    <property type="molecule type" value="Genomic_DNA"/>
</dbReference>
<evidence type="ECO:0000259" key="5">
    <source>
        <dbReference type="PROSITE" id="PS01124"/>
    </source>
</evidence>
<evidence type="ECO:0000313" key="7">
    <source>
        <dbReference type="Proteomes" id="UP000179627"/>
    </source>
</evidence>
<dbReference type="PROSITE" id="PS00041">
    <property type="entry name" value="HTH_ARAC_FAMILY_1"/>
    <property type="match status" value="1"/>
</dbReference>
<dbReference type="InterPro" id="IPR018060">
    <property type="entry name" value="HTH_AraC"/>
</dbReference>
<dbReference type="OrthoDB" id="9815799at2"/>
<sequence>MYREQPARRLPATTWQAGTDQPAEHRVLPDGCMDVIWADGTLLIAGPDTTATLATWSAGARFAGLRFDAGRGPALLAVPADEVRDRRVPLAEVWGDDPVRRLAEQVAEASDPVAALENALAARPVDAALADDRLVQAVLAGVRRRASVAEVGEAAGIGERQLLRRCRTVFGYGPKTLARIMRLQDALALARSGTALADAAAEAGYADQPHLARDVRALAGVPLRTLLRQQQS</sequence>
<evidence type="ECO:0000256" key="3">
    <source>
        <dbReference type="ARBA" id="ARBA00023163"/>
    </source>
</evidence>
<dbReference type="Proteomes" id="UP000179627">
    <property type="component" value="Unassembled WGS sequence"/>
</dbReference>
<accession>A0A1S1QM73</accession>
<dbReference type="GO" id="GO:0003700">
    <property type="term" value="F:DNA-binding transcription factor activity"/>
    <property type="evidence" value="ECO:0007669"/>
    <property type="project" value="InterPro"/>
</dbReference>
<feature type="domain" description="HTH araC/xylS-type" evidence="5">
    <location>
        <begin position="132"/>
        <end position="229"/>
    </location>
</feature>
<dbReference type="RefSeq" id="WP_071086129.1">
    <property type="nucleotide sequence ID" value="NZ_MBLM01000126.1"/>
</dbReference>
<evidence type="ECO:0000256" key="1">
    <source>
        <dbReference type="ARBA" id="ARBA00023015"/>
    </source>
</evidence>
<proteinExistence type="predicted"/>
<dbReference type="InterPro" id="IPR018062">
    <property type="entry name" value="HTH_AraC-typ_CS"/>
</dbReference>
<organism evidence="6 7">
    <name type="scientific">Parafrankia colletiae</name>
    <dbReference type="NCBI Taxonomy" id="573497"/>
    <lineage>
        <taxon>Bacteria</taxon>
        <taxon>Bacillati</taxon>
        <taxon>Actinomycetota</taxon>
        <taxon>Actinomycetes</taxon>
        <taxon>Frankiales</taxon>
        <taxon>Frankiaceae</taxon>
        <taxon>Parafrankia</taxon>
    </lineage>
</organism>
<gene>
    <name evidence="6" type="ORF">CC117_21020</name>
</gene>
<evidence type="ECO:0000256" key="2">
    <source>
        <dbReference type="ARBA" id="ARBA00023125"/>
    </source>
</evidence>
<dbReference type="PANTHER" id="PTHR46796:SF15">
    <property type="entry name" value="BLL1074 PROTEIN"/>
    <property type="match status" value="1"/>
</dbReference>
<keyword evidence="7" id="KW-1185">Reference proteome</keyword>
<dbReference type="InterPro" id="IPR046532">
    <property type="entry name" value="DUF6597"/>
</dbReference>
<evidence type="ECO:0000313" key="6">
    <source>
        <dbReference type="EMBL" id="OHV34686.1"/>
    </source>
</evidence>
<dbReference type="AlphaFoldDB" id="A0A1S1QM73"/>
<name>A0A1S1QM73_9ACTN</name>
<keyword evidence="2" id="KW-0238">DNA-binding</keyword>
<dbReference type="Gene3D" id="1.10.10.60">
    <property type="entry name" value="Homeodomain-like"/>
    <property type="match status" value="1"/>
</dbReference>
<dbReference type="PANTHER" id="PTHR46796">
    <property type="entry name" value="HTH-TYPE TRANSCRIPTIONAL ACTIVATOR RHAS-RELATED"/>
    <property type="match status" value="1"/>
</dbReference>
<dbReference type="Pfam" id="PF20240">
    <property type="entry name" value="DUF6597"/>
    <property type="match status" value="1"/>
</dbReference>
<keyword evidence="3" id="KW-0804">Transcription</keyword>
<keyword evidence="1" id="KW-0805">Transcription regulation</keyword>
<feature type="region of interest" description="Disordered" evidence="4">
    <location>
        <begin position="1"/>
        <end position="20"/>
    </location>
</feature>
<evidence type="ECO:0000256" key="4">
    <source>
        <dbReference type="SAM" id="MobiDB-lite"/>
    </source>
</evidence>
<dbReference type="InterPro" id="IPR050204">
    <property type="entry name" value="AraC_XylS_family_regulators"/>
</dbReference>
<dbReference type="PROSITE" id="PS01124">
    <property type="entry name" value="HTH_ARAC_FAMILY_2"/>
    <property type="match status" value="1"/>
</dbReference>
<protein>
    <recommendedName>
        <fullName evidence="5">HTH araC/xylS-type domain-containing protein</fullName>
    </recommendedName>
</protein>